<accession>A0A532UTV5</accession>
<organism evidence="2 3">
    <name type="scientific">candidate division LCP-89 bacterium B3_LCP</name>
    <dbReference type="NCBI Taxonomy" id="2012998"/>
    <lineage>
        <taxon>Bacteria</taxon>
        <taxon>Pseudomonadati</taxon>
        <taxon>Bacteria division LCP-89</taxon>
    </lineage>
</organism>
<dbReference type="EMBL" id="NJBN01000010">
    <property type="protein sequence ID" value="TKJ38378.1"/>
    <property type="molecule type" value="Genomic_DNA"/>
</dbReference>
<keyword evidence="1" id="KW-0732">Signal</keyword>
<protein>
    <recommendedName>
        <fullName evidence="4">Secretion system C-terminal sorting domain-containing protein</fullName>
    </recommendedName>
</protein>
<sequence>MRRITRLLPVCSILLLAFTCPNLPADTILDDFQVNIEPPGHPPQDSPYSVADWDSETIYTTWLSFRDEINWDVALQLFDYDLETIGEVQYLNIREGEYDCQQPILSISSNGIGAAWIETREPNRIIFRSLDASGIPISLPMRIEDNYEDFARDSLNIASLNDGYILVWYDERDSAAIYAQIVDFDGNLIGGNFPIRPDSTGIILGLEAQNHPDGRVLVSWVTDNQYSRGRWLDADGIFMGDVFDMVEDGAIPELVKSLVRFETGGSGILYQYEGCYWLGDIYLTYLDSIGIQTCVPIWLGEWALSYGPGEMHNRFPDIICLPDSDYVSTLLNHIVGWGNHYYYNTIYSTVAGLSITLSEIVEWGNYNLCQLSADDFLYTFSISQIGLRKYEISTLDSIGQMVWINEPDFGVAQNRPGHIVHQNGSFRVIYNNYLNDGLALYTRNFNSSGIPTSPDTIASIGDPPFIPTSSGGRIKKTSADQALIIWSNGSIRGTLFTQNGWCGETHDYGCAGGWLIPNFDINSLDYVMNIWTYVVPGGPWGDDAQVFCQPFTQLFSYYLPETAVSPEWWSNWTYSNDVGLRDDGRFLSCYIEDPWYPLLYVHAGINYNELIGDRLLLSTLVSSAPSLEKSENGYWLTWIKSDSLWIQQFDADANFIGGVISISSDQALPTGDPDLAVSENGNFAVVWQDSRDDEGDIYCRQFNPDGSFFGEEYRVNSDPVGPLQWEPAVAFGPDDNLYFTWTDFRNPGGQGDIYCKVIEWEDALSIPDEPTPIPHQFTLYPPAPNPFNASTQISYSIREAGHVSLTVHNTLGQEVAVLVNTYRDDGPHQLLFDGVGLASGMYILRLQSGDQTAHQKMVLLK</sequence>
<reference evidence="2 3" key="1">
    <citation type="submission" date="2017-06" db="EMBL/GenBank/DDBJ databases">
        <title>Novel microbial phyla capable of carbon fixation and sulfur reduction in deep-sea sediments.</title>
        <authorList>
            <person name="Huang J."/>
            <person name="Baker B."/>
            <person name="Wang Y."/>
        </authorList>
    </citation>
    <scope>NUCLEOTIDE SEQUENCE [LARGE SCALE GENOMIC DNA]</scope>
    <source>
        <strain evidence="2">B3_LCP</strain>
    </source>
</reference>
<evidence type="ECO:0000313" key="2">
    <source>
        <dbReference type="EMBL" id="TKJ38378.1"/>
    </source>
</evidence>
<evidence type="ECO:0008006" key="4">
    <source>
        <dbReference type="Google" id="ProtNLM"/>
    </source>
</evidence>
<name>A0A532UTV5_UNCL8</name>
<evidence type="ECO:0000256" key="1">
    <source>
        <dbReference type="SAM" id="SignalP"/>
    </source>
</evidence>
<comment type="caution">
    <text evidence="2">The sequence shown here is derived from an EMBL/GenBank/DDBJ whole genome shotgun (WGS) entry which is preliminary data.</text>
</comment>
<gene>
    <name evidence="2" type="ORF">CEE37_12725</name>
</gene>
<dbReference type="NCBIfam" id="TIGR04183">
    <property type="entry name" value="Por_Secre_tail"/>
    <property type="match status" value="1"/>
</dbReference>
<dbReference type="AlphaFoldDB" id="A0A532UTV5"/>
<dbReference type="Proteomes" id="UP000319619">
    <property type="component" value="Unassembled WGS sequence"/>
</dbReference>
<dbReference type="InterPro" id="IPR026444">
    <property type="entry name" value="Secre_tail"/>
</dbReference>
<feature type="signal peptide" evidence="1">
    <location>
        <begin position="1"/>
        <end position="25"/>
    </location>
</feature>
<evidence type="ECO:0000313" key="3">
    <source>
        <dbReference type="Proteomes" id="UP000319619"/>
    </source>
</evidence>
<proteinExistence type="predicted"/>
<feature type="chain" id="PRO_5022050912" description="Secretion system C-terminal sorting domain-containing protein" evidence="1">
    <location>
        <begin position="26"/>
        <end position="861"/>
    </location>
</feature>